<dbReference type="RefSeq" id="XP_010907416.1">
    <property type="nucleotide sequence ID" value="XM_010909114.3"/>
</dbReference>
<name>A0A6I9QEQ2_ELAGV</name>
<keyword evidence="3" id="KW-1185">Reference proteome</keyword>
<dbReference type="AlphaFoldDB" id="A0A6I9QEQ2"/>
<proteinExistence type="predicted"/>
<reference evidence="4" key="1">
    <citation type="submission" date="2025-08" db="UniProtKB">
        <authorList>
            <consortium name="RefSeq"/>
        </authorList>
    </citation>
    <scope>IDENTIFICATION</scope>
</reference>
<dbReference type="PANTHER" id="PTHR33172:SF38">
    <property type="entry name" value="GENOME ASSEMBLY, CHROMOSOME: A01"/>
    <property type="match status" value="1"/>
</dbReference>
<dbReference type="PANTHER" id="PTHR33172">
    <property type="entry name" value="OS08G0516900 PROTEIN"/>
    <property type="match status" value="1"/>
</dbReference>
<organism evidence="3 4">
    <name type="scientific">Elaeis guineensis var. tenera</name>
    <name type="common">Oil palm</name>
    <dbReference type="NCBI Taxonomy" id="51953"/>
    <lineage>
        <taxon>Eukaryota</taxon>
        <taxon>Viridiplantae</taxon>
        <taxon>Streptophyta</taxon>
        <taxon>Embryophyta</taxon>
        <taxon>Tracheophyta</taxon>
        <taxon>Spermatophyta</taxon>
        <taxon>Magnoliopsida</taxon>
        <taxon>Liliopsida</taxon>
        <taxon>Arecaceae</taxon>
        <taxon>Arecoideae</taxon>
        <taxon>Cocoseae</taxon>
        <taxon>Elaeidinae</taxon>
        <taxon>Elaeis</taxon>
    </lineage>
</organism>
<dbReference type="OrthoDB" id="1938584at2759"/>
<dbReference type="KEGG" id="egu:105034087"/>
<dbReference type="GO" id="GO:0005634">
    <property type="term" value="C:nucleus"/>
    <property type="evidence" value="ECO:0007669"/>
    <property type="project" value="UniProtKB-SubCell"/>
</dbReference>
<dbReference type="Proteomes" id="UP000504607">
    <property type="component" value="Chromosome 1"/>
</dbReference>
<protein>
    <submittedName>
        <fullName evidence="4">Uncharacterized protein LOC105034087</fullName>
    </submittedName>
</protein>
<keyword evidence="2" id="KW-0539">Nucleus</keyword>
<dbReference type="InParanoid" id="A0A6I9QEQ2"/>
<accession>A0A6I9QEQ2</accession>
<gene>
    <name evidence="4" type="primary">LOC105034087</name>
</gene>
<evidence type="ECO:0000313" key="4">
    <source>
        <dbReference type="RefSeq" id="XP_010907416.1"/>
    </source>
</evidence>
<comment type="subcellular location">
    <subcellularLocation>
        <location evidence="1">Nucleus</location>
    </subcellularLocation>
</comment>
<sequence length="106" mass="11736">MAPTNISPSSSSTSDKELEGINIFDMGSLRSHLPQKRKGLSNYFSGKSRSFTCLADAKCVNDLKKEEIPEAKRRKYLDRREAICHSPLSCRTETSSGSYSRSCVGV</sequence>
<evidence type="ECO:0000256" key="2">
    <source>
        <dbReference type="ARBA" id="ARBA00023242"/>
    </source>
</evidence>
<evidence type="ECO:0000313" key="3">
    <source>
        <dbReference type="Proteomes" id="UP000504607"/>
    </source>
</evidence>
<evidence type="ECO:0000256" key="1">
    <source>
        <dbReference type="ARBA" id="ARBA00004123"/>
    </source>
</evidence>
<dbReference type="GO" id="GO:0006950">
    <property type="term" value="P:response to stress"/>
    <property type="evidence" value="ECO:0007669"/>
    <property type="project" value="UniProtKB-ARBA"/>
</dbReference>
<dbReference type="GeneID" id="105034087"/>
<dbReference type="InterPro" id="IPR051992">
    <property type="entry name" value="OxStress_Response_Reg"/>
</dbReference>